<dbReference type="GO" id="GO:0032259">
    <property type="term" value="P:methylation"/>
    <property type="evidence" value="ECO:0007669"/>
    <property type="project" value="UniProtKB-KW"/>
</dbReference>
<evidence type="ECO:0000259" key="12">
    <source>
        <dbReference type="Pfam" id="PF01937"/>
    </source>
</evidence>
<keyword evidence="10" id="KW-0464">Manganese</keyword>
<dbReference type="SUPFAM" id="SSF111321">
    <property type="entry name" value="AF1104-like"/>
    <property type="match status" value="1"/>
</dbReference>
<dbReference type="InterPro" id="IPR002791">
    <property type="entry name" value="ARMT1-like_metal-bd"/>
</dbReference>
<accession>A0A561ESA4</accession>
<evidence type="ECO:0000313" key="14">
    <source>
        <dbReference type="Proteomes" id="UP000318416"/>
    </source>
</evidence>
<comment type="cofactor">
    <cofactor evidence="2">
        <name>Mn(2+)</name>
        <dbReference type="ChEBI" id="CHEBI:29035"/>
    </cofactor>
</comment>
<evidence type="ECO:0000256" key="2">
    <source>
        <dbReference type="ARBA" id="ARBA00001936"/>
    </source>
</evidence>
<evidence type="ECO:0000256" key="3">
    <source>
        <dbReference type="ARBA" id="ARBA00009519"/>
    </source>
</evidence>
<dbReference type="FunFam" id="3.40.50.10880:FF:000002">
    <property type="entry name" value="Acidic residue methyltransferase 1"/>
    <property type="match status" value="1"/>
</dbReference>
<dbReference type="InterPro" id="IPR036075">
    <property type="entry name" value="ARMT-1-like_metal-bd_sf"/>
</dbReference>
<dbReference type="OrthoDB" id="146189at2"/>
<keyword evidence="14" id="KW-1185">Reference proteome</keyword>
<dbReference type="Gene3D" id="3.40.50.10880">
    <property type="entry name" value="Uncharacterised protein PF01937, DUF89, domain 3"/>
    <property type="match status" value="1"/>
</dbReference>
<dbReference type="GO" id="GO:0046872">
    <property type="term" value="F:metal ion binding"/>
    <property type="evidence" value="ECO:0007669"/>
    <property type="project" value="UniProtKB-KW"/>
</dbReference>
<evidence type="ECO:0000256" key="5">
    <source>
        <dbReference type="ARBA" id="ARBA00022603"/>
    </source>
</evidence>
<keyword evidence="9" id="KW-0378">Hydrolase</keyword>
<dbReference type="GO" id="GO:0006974">
    <property type="term" value="P:DNA damage response"/>
    <property type="evidence" value="ECO:0007669"/>
    <property type="project" value="TreeGrafter"/>
</dbReference>
<keyword evidence="8" id="KW-0479">Metal-binding</keyword>
<keyword evidence="4" id="KW-0533">Nickel</keyword>
<evidence type="ECO:0000256" key="9">
    <source>
        <dbReference type="ARBA" id="ARBA00022801"/>
    </source>
</evidence>
<dbReference type="PANTHER" id="PTHR12260:SF6">
    <property type="entry name" value="DAMAGE-CONTROL PHOSPHATASE ARMT1"/>
    <property type="match status" value="1"/>
</dbReference>
<gene>
    <name evidence="13" type="ORF">FB465_3550</name>
</gene>
<comment type="catalytic activity">
    <reaction evidence="11">
        <text>beta-D-fructose 6-phosphate = dihydroxyacetone + D-glyceraldehyde 3-phosphate</text>
        <dbReference type="Rhea" id="RHEA:28002"/>
        <dbReference type="ChEBI" id="CHEBI:16016"/>
        <dbReference type="ChEBI" id="CHEBI:57634"/>
        <dbReference type="ChEBI" id="CHEBI:59776"/>
    </reaction>
</comment>
<dbReference type="RefSeq" id="WP_145791779.1">
    <property type="nucleotide sequence ID" value="NZ_BAAABR010000006.1"/>
</dbReference>
<dbReference type="Pfam" id="PF01937">
    <property type="entry name" value="ARMT1-like_dom"/>
    <property type="match status" value="1"/>
</dbReference>
<proteinExistence type="inferred from homology"/>
<dbReference type="InterPro" id="IPR039763">
    <property type="entry name" value="ARMT1"/>
</dbReference>
<comment type="caution">
    <text evidence="13">The sequence shown here is derived from an EMBL/GenBank/DDBJ whole genome shotgun (WGS) entry which is preliminary data.</text>
</comment>
<evidence type="ECO:0000313" key="13">
    <source>
        <dbReference type="EMBL" id="TWE18474.1"/>
    </source>
</evidence>
<evidence type="ECO:0000256" key="8">
    <source>
        <dbReference type="ARBA" id="ARBA00022723"/>
    </source>
</evidence>
<dbReference type="Proteomes" id="UP000318416">
    <property type="component" value="Unassembled WGS sequence"/>
</dbReference>
<name>A0A561ESA4_9ACTN</name>
<keyword evidence="7" id="KW-0949">S-adenosyl-L-methionine</keyword>
<evidence type="ECO:0000256" key="11">
    <source>
        <dbReference type="ARBA" id="ARBA00048809"/>
    </source>
</evidence>
<keyword evidence="5" id="KW-0489">Methyltransferase</keyword>
<evidence type="ECO:0000256" key="6">
    <source>
        <dbReference type="ARBA" id="ARBA00022679"/>
    </source>
</evidence>
<evidence type="ECO:0000256" key="1">
    <source>
        <dbReference type="ARBA" id="ARBA00001326"/>
    </source>
</evidence>
<sequence>MQRRTAPPPILVTADDKQRTSLNVPTAPTIFSNVPGTFAWGVFHERHPKLVQQVLDALPYGPDERAAVEHLLTESTSGVLRPLGESAHDHEQWLEWGEGLFGRPWGEVPFLWAESYFYRRLLEATGYFRPGTWQGIDPFAPFKNAELAGPAVDEELAALRDLPSLTPEKRSEVLLSSALWGNRADLSFQITASTEDTRSPALIADDSPLVWQALAAADSPRVCVLADNAGRELLPDLVLVDHLLTSGLASEVALYVKPFPYYVSDATTADVLTTVERLRASTEPAAERIGRRLWHAMNSATLVVRTHRFFCAPLPFHAMPADLRAELSGATMTILKGDLNYRRLVGDQLWDATAPFAERSGHFPSPVAALRTLKSDVIVGLTRPMVAELDASGEAWRTNGTHALIQVHMPTPSRPDIL</sequence>
<dbReference type="GO" id="GO:0016791">
    <property type="term" value="F:phosphatase activity"/>
    <property type="evidence" value="ECO:0007669"/>
    <property type="project" value="TreeGrafter"/>
</dbReference>
<dbReference type="GO" id="GO:0008168">
    <property type="term" value="F:methyltransferase activity"/>
    <property type="evidence" value="ECO:0007669"/>
    <property type="project" value="UniProtKB-KW"/>
</dbReference>
<keyword evidence="6" id="KW-0808">Transferase</keyword>
<comment type="similarity">
    <text evidence="3">Belongs to the damage-control phosphatase family. Sugar phosphate phosphatase III subfamily.</text>
</comment>
<reference evidence="13 14" key="1">
    <citation type="submission" date="2019-06" db="EMBL/GenBank/DDBJ databases">
        <title>Sequencing the genomes of 1000 actinobacteria strains.</title>
        <authorList>
            <person name="Klenk H.-P."/>
        </authorList>
    </citation>
    <scope>NUCLEOTIDE SEQUENCE [LARGE SCALE GENOMIC DNA]</scope>
    <source>
        <strain evidence="13 14">DSM 41649</strain>
    </source>
</reference>
<organism evidence="13 14">
    <name type="scientific">Kitasatospora atroaurantiaca</name>
    <dbReference type="NCBI Taxonomy" id="285545"/>
    <lineage>
        <taxon>Bacteria</taxon>
        <taxon>Bacillati</taxon>
        <taxon>Actinomycetota</taxon>
        <taxon>Actinomycetes</taxon>
        <taxon>Kitasatosporales</taxon>
        <taxon>Streptomycetaceae</taxon>
        <taxon>Kitasatospora</taxon>
    </lineage>
</organism>
<feature type="domain" description="Damage-control phosphatase ARMT1-like metal-binding" evidence="12">
    <location>
        <begin position="43"/>
        <end position="384"/>
    </location>
</feature>
<comment type="catalytic activity">
    <reaction evidence="1">
        <text>beta-D-fructose 1-phosphate + H2O = D-fructose + phosphate</text>
        <dbReference type="Rhea" id="RHEA:35603"/>
        <dbReference type="ChEBI" id="CHEBI:15377"/>
        <dbReference type="ChEBI" id="CHEBI:37721"/>
        <dbReference type="ChEBI" id="CHEBI:43474"/>
        <dbReference type="ChEBI" id="CHEBI:138881"/>
    </reaction>
</comment>
<evidence type="ECO:0000256" key="7">
    <source>
        <dbReference type="ARBA" id="ARBA00022691"/>
    </source>
</evidence>
<evidence type="ECO:0000256" key="4">
    <source>
        <dbReference type="ARBA" id="ARBA00022596"/>
    </source>
</evidence>
<dbReference type="PANTHER" id="PTHR12260">
    <property type="entry name" value="DAMAGE-CONTROL PHOSPHATASE ARMT1"/>
    <property type="match status" value="1"/>
</dbReference>
<protein>
    <submittedName>
        <fullName evidence="13">Uncharacterized protein DUF89</fullName>
    </submittedName>
</protein>
<dbReference type="AlphaFoldDB" id="A0A561ESA4"/>
<evidence type="ECO:0000256" key="10">
    <source>
        <dbReference type="ARBA" id="ARBA00023211"/>
    </source>
</evidence>
<dbReference type="EMBL" id="VIVR01000001">
    <property type="protein sequence ID" value="TWE18474.1"/>
    <property type="molecule type" value="Genomic_DNA"/>
</dbReference>